<dbReference type="PANTHER" id="PTHR43489:SF6">
    <property type="entry name" value="HYDROXYPYRUVATE ISOMERASE-RELATED"/>
    <property type="match status" value="1"/>
</dbReference>
<evidence type="ECO:0000313" key="3">
    <source>
        <dbReference type="EMBL" id="APG03618.1"/>
    </source>
</evidence>
<protein>
    <submittedName>
        <fullName evidence="3">Hydroxypyruvate isomerase</fullName>
    </submittedName>
</protein>
<dbReference type="InterPro" id="IPR053398">
    <property type="entry name" value="HPT_OtnI_isomerases"/>
</dbReference>
<dbReference type="InterPro" id="IPR036237">
    <property type="entry name" value="Xyl_isomerase-like_sf"/>
</dbReference>
<dbReference type="RefSeq" id="WP_046965768.1">
    <property type="nucleotide sequence ID" value="NZ_CP017480.1"/>
</dbReference>
<dbReference type="Gene3D" id="3.20.20.150">
    <property type="entry name" value="Divalent-metal-dependent TIM barrel enzymes"/>
    <property type="match status" value="1"/>
</dbReference>
<dbReference type="STRING" id="1440763.BJI69_06655"/>
<dbReference type="GO" id="GO:0008903">
    <property type="term" value="F:hydroxypyruvate isomerase activity"/>
    <property type="evidence" value="ECO:0007669"/>
    <property type="project" value="TreeGrafter"/>
</dbReference>
<dbReference type="PATRIC" id="fig|1440763.5.peg.99"/>
<dbReference type="GO" id="GO:0046487">
    <property type="term" value="P:glyoxylate metabolic process"/>
    <property type="evidence" value="ECO:0007669"/>
    <property type="project" value="TreeGrafter"/>
</dbReference>
<organism evidence="3 4">
    <name type="scientific">Luteibacter rhizovicinus DSM 16549</name>
    <dbReference type="NCBI Taxonomy" id="1440763"/>
    <lineage>
        <taxon>Bacteria</taxon>
        <taxon>Pseudomonadati</taxon>
        <taxon>Pseudomonadota</taxon>
        <taxon>Gammaproteobacteria</taxon>
        <taxon>Lysobacterales</taxon>
        <taxon>Rhodanobacteraceae</taxon>
        <taxon>Luteibacter</taxon>
    </lineage>
</organism>
<dbReference type="InterPro" id="IPR050417">
    <property type="entry name" value="Sugar_Epim/Isomerase"/>
</dbReference>
<dbReference type="OrthoDB" id="9786584at2"/>
<keyword evidence="4" id="KW-1185">Reference proteome</keyword>
<dbReference type="SUPFAM" id="SSF51658">
    <property type="entry name" value="Xylose isomerase-like"/>
    <property type="match status" value="1"/>
</dbReference>
<dbReference type="NCBIfam" id="NF043033">
    <property type="entry name" value="OxoTetrIsom"/>
    <property type="match status" value="1"/>
</dbReference>
<dbReference type="KEGG" id="lrz:BJI69_06655"/>
<sequence length="262" mass="29586">MPRFAANLTMMFNEHAFLDRFDAAAVAGFDAVEFLFPYDHPVEQVVERVERNRLAVVLMNLPAGDWTAGDRGMAALPARAAEMREAFERATPYIRALRVPRVHLMAGIAPNDDLHWRAYRESIRWCAERAAALGVDVLLEPVNRRDMPGYFMSDVEAAVVLIEELHLPNLRLQLDLYHAQIIHGDVTTRLRRAMPLLGHVQVASVPSRHEPDGEELNYTFLFSELDRLGYSGHVGCEYRPRGRTEEGLGWLAPWTNGSKVAA</sequence>
<dbReference type="FunFam" id="3.20.20.150:FF:000007">
    <property type="entry name" value="Hydroxypyruvate isomerase"/>
    <property type="match status" value="1"/>
</dbReference>
<accession>A0A0G9HM86</accession>
<proteinExistence type="inferred from homology"/>
<dbReference type="Pfam" id="PF01261">
    <property type="entry name" value="AP_endonuc_2"/>
    <property type="match status" value="1"/>
</dbReference>
<dbReference type="PANTHER" id="PTHR43489">
    <property type="entry name" value="ISOMERASE"/>
    <property type="match status" value="1"/>
</dbReference>
<reference evidence="4" key="1">
    <citation type="submission" date="2016-09" db="EMBL/GenBank/DDBJ databases">
        <authorList>
            <person name="Lysoe E."/>
        </authorList>
    </citation>
    <scope>NUCLEOTIDE SEQUENCE [LARGE SCALE GENOMIC DNA]</scope>
    <source>
        <strain evidence="4">LJ96T</strain>
    </source>
</reference>
<dbReference type="EMBL" id="CP017480">
    <property type="protein sequence ID" value="APG03618.1"/>
    <property type="molecule type" value="Genomic_DNA"/>
</dbReference>
<evidence type="ECO:0000313" key="4">
    <source>
        <dbReference type="Proteomes" id="UP000182987"/>
    </source>
</evidence>
<evidence type="ECO:0000256" key="2">
    <source>
        <dbReference type="PIRNR" id="PIRNR006241"/>
    </source>
</evidence>
<dbReference type="Proteomes" id="UP000182987">
    <property type="component" value="Chromosome"/>
</dbReference>
<comment type="similarity">
    <text evidence="2">Belongs to the hyi family.</text>
</comment>
<dbReference type="PIRSF" id="PIRSF006241">
    <property type="entry name" value="HyI"/>
    <property type="match status" value="1"/>
</dbReference>
<gene>
    <name evidence="3" type="ORF">BJI69_06655</name>
</gene>
<dbReference type="AlphaFoldDB" id="A0A0G9HM86"/>
<dbReference type="InterPro" id="IPR013022">
    <property type="entry name" value="Xyl_isomerase-like_TIM-brl"/>
</dbReference>
<dbReference type="InterPro" id="IPR026040">
    <property type="entry name" value="HyI-like"/>
</dbReference>
<evidence type="ECO:0000256" key="1">
    <source>
        <dbReference type="ARBA" id="ARBA00023235"/>
    </source>
</evidence>
<keyword evidence="1 2" id="KW-0413">Isomerase</keyword>
<name>A0A0G9HM86_9GAMM</name>